<dbReference type="EMBL" id="JAAFZH010000004">
    <property type="protein sequence ID" value="NDU95779.1"/>
    <property type="molecule type" value="Genomic_DNA"/>
</dbReference>
<proteinExistence type="predicted"/>
<comment type="caution">
    <text evidence="1">The sequence shown here is derived from an EMBL/GenBank/DDBJ whole genome shotgun (WGS) entry which is preliminary data.</text>
</comment>
<dbReference type="AlphaFoldDB" id="A0A6L9LGK9"/>
<protein>
    <submittedName>
        <fullName evidence="1">Uncharacterized protein</fullName>
    </submittedName>
</protein>
<keyword evidence="2" id="KW-1185">Reference proteome</keyword>
<evidence type="ECO:0000313" key="1">
    <source>
        <dbReference type="EMBL" id="NDU95779.1"/>
    </source>
</evidence>
<evidence type="ECO:0000313" key="2">
    <source>
        <dbReference type="Proteomes" id="UP000474175"/>
    </source>
</evidence>
<gene>
    <name evidence="1" type="ORF">GK108_12920</name>
</gene>
<sequence length="209" mass="23774">MSFSNIIAKASQTVKKYIKVRWISATTVWVHNRRIDLTRLTYCPNWTTRDSAGEAFNFVAGLREEQAEKVTVLDSRINEIDNQIATLTLLREESARQRVQAKAKEDTLINVLDKIKVVMEEVEPKTWVGNSVTNEYVEVPNIDLEDYLADNSSLSVVDTVLFRNVNNGKTKSFPAALKDRFVIENLDWQLVKTMVVEMPNLPMKAVLAA</sequence>
<name>A0A6L9LGK9_9BACT</name>
<reference evidence="1 2" key="1">
    <citation type="submission" date="2020-02" db="EMBL/GenBank/DDBJ databases">
        <title>Draft genome sequence of two Spirosoma agri KCTC 52727 and Spirosoma terrae KCTC 52035.</title>
        <authorList>
            <person name="Rojas J."/>
            <person name="Ambika Manirajan B."/>
            <person name="Suarez C."/>
            <person name="Ratering S."/>
            <person name="Schnell S."/>
        </authorList>
    </citation>
    <scope>NUCLEOTIDE SEQUENCE [LARGE SCALE GENOMIC DNA]</scope>
    <source>
        <strain evidence="1 2">KCTC 52035</strain>
    </source>
</reference>
<accession>A0A6L9LGK9</accession>
<dbReference type="RefSeq" id="WP_163948458.1">
    <property type="nucleotide sequence ID" value="NZ_JAAFZH010000004.1"/>
</dbReference>
<organism evidence="1 2">
    <name type="scientific">Spirosoma terrae</name>
    <dbReference type="NCBI Taxonomy" id="1968276"/>
    <lineage>
        <taxon>Bacteria</taxon>
        <taxon>Pseudomonadati</taxon>
        <taxon>Bacteroidota</taxon>
        <taxon>Cytophagia</taxon>
        <taxon>Cytophagales</taxon>
        <taxon>Cytophagaceae</taxon>
        <taxon>Spirosoma</taxon>
    </lineage>
</organism>
<dbReference type="Proteomes" id="UP000474175">
    <property type="component" value="Unassembled WGS sequence"/>
</dbReference>